<dbReference type="InterPro" id="IPR022947">
    <property type="entry name" value="Ribosomal_eL18_arc"/>
</dbReference>
<reference evidence="6" key="3">
    <citation type="submission" date="2020-03" db="EMBL/GenBank/DDBJ databases">
        <title>Sequencing and Assembly of Multiple Reported Metal-Biooxidizing Members of the Extremely Thermoacidophilic Archaeal Family Sulfolobaceae.</title>
        <authorList>
            <person name="Counts J.A."/>
            <person name="Kelly R.M."/>
        </authorList>
    </citation>
    <scope>NUCLEOTIDE SEQUENCE [LARGE SCALE GENOMIC DNA]</scope>
    <source>
        <strain evidence="6">HO1-1</strain>
    </source>
</reference>
<evidence type="ECO:0000313" key="5">
    <source>
        <dbReference type="EMBL" id="AWR99596.1"/>
    </source>
</evidence>
<comment type="similarity">
    <text evidence="3">Belongs to the eukaryotic ribosomal protein eL18 family.</text>
</comment>
<keyword evidence="1 3" id="KW-0689">Ribosomal protein</keyword>
<accession>A0A2U9IU77</accession>
<dbReference type="Proteomes" id="UP000247586">
    <property type="component" value="Chromosome"/>
</dbReference>
<reference evidence="6" key="2">
    <citation type="submission" date="2020-03" db="EMBL/GenBank/DDBJ databases">
        <title>Complete Genome Sequences of Extremely Thermoacidophilic, Metal-Mobilizing Type-Strain Members of the Archaeal Family Sulfolobaceae: Acidianus brierleyi DSM-1651T, Acidianus sulfidivorans DSM-18786T, Metallosphaera hakonensis DSM-7519T, and Metallosphaera prunae DSM-10039T.</title>
        <authorList>
            <person name="Counts J.A."/>
            <person name="Kelly R.M."/>
        </authorList>
    </citation>
    <scope>NUCLEOTIDE SEQUENCE [LARGE SCALE GENOMIC DNA]</scope>
    <source>
        <strain evidence="6">HO1-1</strain>
    </source>
</reference>
<feature type="domain" description="Large ribosomal subunit protein uL15/eL18" evidence="4">
    <location>
        <begin position="60"/>
        <end position="96"/>
    </location>
</feature>
<gene>
    <name evidence="3" type="primary">rpl18e</name>
    <name evidence="5" type="ORF">DFR87_07750</name>
</gene>
<dbReference type="EMBL" id="CP029287">
    <property type="protein sequence ID" value="AWR99596.1"/>
    <property type="molecule type" value="Genomic_DNA"/>
</dbReference>
<dbReference type="SUPFAM" id="SSF52080">
    <property type="entry name" value="Ribosomal proteins L15p and L18e"/>
    <property type="match status" value="1"/>
</dbReference>
<keyword evidence="6" id="KW-1185">Reference proteome</keyword>
<reference evidence="5 6" key="1">
    <citation type="submission" date="2018-05" db="EMBL/GenBank/DDBJ databases">
        <title>Complete Genome Sequences of Extremely Thermoacidophilic, Metal-Mobilizing Type-Strain Members of the Archaeal Family Sulfolobaceae: Acidianus brierleyi DSM-1651T, Acidianus sulfidivorans DSM-18786T, Metallosphaera hakonensis DSM-7519T, and Metallosphaera prunae DSM-10039T.</title>
        <authorList>
            <person name="Counts J.A."/>
            <person name="Kelly R.M."/>
        </authorList>
    </citation>
    <scope>NUCLEOTIDE SEQUENCE [LARGE SCALE GENOMIC DNA]</scope>
    <source>
        <strain evidence="5 6">HO1-1</strain>
    </source>
</reference>
<evidence type="ECO:0000313" key="6">
    <source>
        <dbReference type="Proteomes" id="UP000247586"/>
    </source>
</evidence>
<evidence type="ECO:0000256" key="2">
    <source>
        <dbReference type="ARBA" id="ARBA00023274"/>
    </source>
</evidence>
<dbReference type="NCBIfam" id="NF003079">
    <property type="entry name" value="PRK04005.1"/>
    <property type="match status" value="1"/>
</dbReference>
<dbReference type="GeneID" id="36835226"/>
<dbReference type="InterPro" id="IPR001196">
    <property type="entry name" value="Ribosomal_uL15_CS"/>
</dbReference>
<protein>
    <recommendedName>
        <fullName evidence="3">Large ribosomal subunit protein eL18</fullName>
    </recommendedName>
</protein>
<dbReference type="InterPro" id="IPR036227">
    <property type="entry name" value="Ribosomal_uL15/eL18_sf"/>
</dbReference>
<dbReference type="GO" id="GO:0006412">
    <property type="term" value="P:translation"/>
    <property type="evidence" value="ECO:0007669"/>
    <property type="project" value="UniProtKB-UniRule"/>
</dbReference>
<dbReference type="Gene3D" id="3.100.10.10">
    <property type="match status" value="1"/>
</dbReference>
<dbReference type="GO" id="GO:0003735">
    <property type="term" value="F:structural constituent of ribosome"/>
    <property type="evidence" value="ECO:0007669"/>
    <property type="project" value="InterPro"/>
</dbReference>
<dbReference type="STRING" id="1293036.GCA_001315825_00172"/>
<evidence type="ECO:0000256" key="1">
    <source>
        <dbReference type="ARBA" id="ARBA00022980"/>
    </source>
</evidence>
<name>A0A2U9IU77_9CREN</name>
<dbReference type="GO" id="GO:1990904">
    <property type="term" value="C:ribonucleoprotein complex"/>
    <property type="evidence" value="ECO:0007669"/>
    <property type="project" value="UniProtKB-KW"/>
</dbReference>
<dbReference type="OrthoDB" id="11309at2157"/>
<dbReference type="InterPro" id="IPR021131">
    <property type="entry name" value="Ribosomal_uL15/eL18"/>
</dbReference>
<keyword evidence="2 3" id="KW-0687">Ribonucleoprotein</keyword>
<dbReference type="AlphaFoldDB" id="A0A2U9IU77"/>
<dbReference type="HAMAP" id="MF_00329">
    <property type="entry name" value="Ribosomal_eL18"/>
    <property type="match status" value="1"/>
</dbReference>
<dbReference type="GO" id="GO:0005840">
    <property type="term" value="C:ribosome"/>
    <property type="evidence" value="ECO:0007669"/>
    <property type="project" value="UniProtKB-KW"/>
</dbReference>
<evidence type="ECO:0000259" key="4">
    <source>
        <dbReference type="Pfam" id="PF00828"/>
    </source>
</evidence>
<dbReference type="PROSITE" id="PS00475">
    <property type="entry name" value="RIBOSOMAL_L15"/>
    <property type="match status" value="1"/>
</dbReference>
<evidence type="ECO:0000256" key="3">
    <source>
        <dbReference type="HAMAP-Rule" id="MF_00329"/>
    </source>
</evidence>
<dbReference type="Pfam" id="PF00828">
    <property type="entry name" value="Ribosomal_L27A"/>
    <property type="match status" value="1"/>
</dbReference>
<dbReference type="RefSeq" id="WP_054836044.1">
    <property type="nucleotide sequence ID" value="NZ_BBBA01000001.1"/>
</dbReference>
<dbReference type="KEGG" id="mhk:DFR87_07750"/>
<sequence length="117" mass="12948">MKRTGSTNIEKRKLIRLLGKQEKPLWKAVAEEIDVPSRKSRIVNLYKIEKYSKEGDIIVVPGKVLGIGSLSHKVTVVALDFSKSALKKINNAGGRALPLREGTRELQGKGNVRLMKG</sequence>
<proteinExistence type="inferred from homology"/>
<organism evidence="5 6">
    <name type="scientific">Metallosphaera hakonensis JCM 8857 = DSM 7519</name>
    <dbReference type="NCBI Taxonomy" id="1293036"/>
    <lineage>
        <taxon>Archaea</taxon>
        <taxon>Thermoproteota</taxon>
        <taxon>Thermoprotei</taxon>
        <taxon>Sulfolobales</taxon>
        <taxon>Sulfolobaceae</taxon>
        <taxon>Metallosphaera</taxon>
    </lineage>
</organism>